<keyword evidence="3" id="KW-1185">Reference proteome</keyword>
<organism evidence="2 3">
    <name type="scientific">Thermocatellispora tengchongensis</name>
    <dbReference type="NCBI Taxonomy" id="1073253"/>
    <lineage>
        <taxon>Bacteria</taxon>
        <taxon>Bacillati</taxon>
        <taxon>Actinomycetota</taxon>
        <taxon>Actinomycetes</taxon>
        <taxon>Streptosporangiales</taxon>
        <taxon>Streptosporangiaceae</taxon>
        <taxon>Thermocatellispora</taxon>
    </lineage>
</organism>
<keyword evidence="1" id="KW-0732">Signal</keyword>
<protein>
    <recommendedName>
        <fullName evidence="4">DUF3142 domain-containing protein</fullName>
    </recommendedName>
</protein>
<dbReference type="EMBL" id="JACHGN010000005">
    <property type="protein sequence ID" value="MBB5133032.1"/>
    <property type="molecule type" value="Genomic_DNA"/>
</dbReference>
<evidence type="ECO:0008006" key="4">
    <source>
        <dbReference type="Google" id="ProtNLM"/>
    </source>
</evidence>
<gene>
    <name evidence="2" type="ORF">HNP84_002753</name>
</gene>
<sequence>MAVVLIAALAACTSSSPAPARAPRPAGTVDAERFRMVAGNALAVSRPDYRIELGEAFEVVRREEWLSLPVVVEPQWAGVPADPWLRRRLELRQSAVSGRVVLPDLPASRIRRLFGLVGGDGGAERRERARALLDTLGSGPALTLVIEFERGMSPAELNREGWGEIRRALLSPRTVRQPLYWATGSCASKGLPSTCDEVSPVAQFHAWVSLLRPADDPTLRQFGLSLAQLRQWADTAKVYGSIEIGVGAAYAKRLLGRDGVKMVHVVGAELDCVSNDYACTPLRSPS</sequence>
<evidence type="ECO:0000313" key="3">
    <source>
        <dbReference type="Proteomes" id="UP000578449"/>
    </source>
</evidence>
<comment type="caution">
    <text evidence="2">The sequence shown here is derived from an EMBL/GenBank/DDBJ whole genome shotgun (WGS) entry which is preliminary data.</text>
</comment>
<feature type="signal peptide" evidence="1">
    <location>
        <begin position="1"/>
        <end position="20"/>
    </location>
</feature>
<evidence type="ECO:0000256" key="1">
    <source>
        <dbReference type="SAM" id="SignalP"/>
    </source>
</evidence>
<dbReference type="Proteomes" id="UP000578449">
    <property type="component" value="Unassembled WGS sequence"/>
</dbReference>
<dbReference type="AlphaFoldDB" id="A0A840P0X7"/>
<name>A0A840P0X7_9ACTN</name>
<reference evidence="2 3" key="1">
    <citation type="submission" date="2020-08" db="EMBL/GenBank/DDBJ databases">
        <title>Genomic Encyclopedia of Type Strains, Phase IV (KMG-IV): sequencing the most valuable type-strain genomes for metagenomic binning, comparative biology and taxonomic classification.</title>
        <authorList>
            <person name="Goeker M."/>
        </authorList>
    </citation>
    <scope>NUCLEOTIDE SEQUENCE [LARGE SCALE GENOMIC DNA]</scope>
    <source>
        <strain evidence="2 3">DSM 45615</strain>
    </source>
</reference>
<proteinExistence type="predicted"/>
<accession>A0A840P0X7</accession>
<dbReference type="RefSeq" id="WP_185050000.1">
    <property type="nucleotide sequence ID" value="NZ_BAABIX010000050.1"/>
</dbReference>
<feature type="chain" id="PRO_5032277349" description="DUF3142 domain-containing protein" evidence="1">
    <location>
        <begin position="21"/>
        <end position="286"/>
    </location>
</feature>
<evidence type="ECO:0000313" key="2">
    <source>
        <dbReference type="EMBL" id="MBB5133032.1"/>
    </source>
</evidence>